<organism evidence="1 2">
    <name type="scientific">Nemania bipapillata</name>
    <dbReference type="NCBI Taxonomy" id="110536"/>
    <lineage>
        <taxon>Eukaryota</taxon>
        <taxon>Fungi</taxon>
        <taxon>Dikarya</taxon>
        <taxon>Ascomycota</taxon>
        <taxon>Pezizomycotina</taxon>
        <taxon>Sordariomycetes</taxon>
        <taxon>Xylariomycetidae</taxon>
        <taxon>Xylariales</taxon>
        <taxon>Xylariaceae</taxon>
        <taxon>Nemania</taxon>
    </lineage>
</organism>
<gene>
    <name evidence="1" type="ORF">ONZ43_g3048</name>
</gene>
<sequence length="294" mass="33320">MMVVSFLNYQADEFMEAVAGPEFENDLSGLRDLVNGLFAAETQVRNAKVSEPLSRFIAHVLENPAVQSASPWDRQHVARRLHTFLLAHITQTEDNSRFAPSSSQETYTEARESFFHWVRTTSADHTSCPYSFAFISCLISSSLTPGQDCFPSTTQKYLAEALCWRLATMCRMYNDYGSVGRDKKEGNLNSVNFPEFQAPQNMTQAKPSTNVSGDSRKDTLLALAEYERKDLDTIVARLDLEINSQETPPEIKSREKRKMEILRMFIDVTDLYGQIYVIRDIASRMKKSTGHGDT</sequence>
<name>A0ACC2IYC7_9PEZI</name>
<reference evidence="1" key="1">
    <citation type="submission" date="2022-11" db="EMBL/GenBank/DDBJ databases">
        <title>Genome Sequence of Nemania bipapillata.</title>
        <authorList>
            <person name="Buettner E."/>
        </authorList>
    </citation>
    <scope>NUCLEOTIDE SEQUENCE</scope>
    <source>
        <strain evidence="1">CP14</strain>
    </source>
</reference>
<dbReference type="Proteomes" id="UP001153334">
    <property type="component" value="Unassembled WGS sequence"/>
</dbReference>
<evidence type="ECO:0000313" key="2">
    <source>
        <dbReference type="Proteomes" id="UP001153334"/>
    </source>
</evidence>
<comment type="caution">
    <text evidence="1">The sequence shown here is derived from an EMBL/GenBank/DDBJ whole genome shotgun (WGS) entry which is preliminary data.</text>
</comment>
<dbReference type="EMBL" id="JAPESX010000677">
    <property type="protein sequence ID" value="KAJ8120179.1"/>
    <property type="molecule type" value="Genomic_DNA"/>
</dbReference>
<accession>A0ACC2IYC7</accession>
<proteinExistence type="predicted"/>
<protein>
    <submittedName>
        <fullName evidence="1">Uncharacterized protein</fullName>
    </submittedName>
</protein>
<keyword evidence="2" id="KW-1185">Reference proteome</keyword>
<evidence type="ECO:0000313" key="1">
    <source>
        <dbReference type="EMBL" id="KAJ8120179.1"/>
    </source>
</evidence>